<evidence type="ECO:0000256" key="1">
    <source>
        <dbReference type="SAM" id="Phobius"/>
    </source>
</evidence>
<name>C5EBM2_BIFLI</name>
<reference evidence="2" key="1">
    <citation type="submission" date="2008-08" db="EMBL/GenBank/DDBJ databases">
        <title>Annotation of Bifidobacterium longum subsp. infantis CCUG 52486.</title>
        <authorList>
            <consortium name="The Broad Institute Genome Sequencing Platform"/>
            <person name="Gougoulias C."/>
            <person name="Tuohy K.M."/>
            <person name="Gibson G.R."/>
            <person name="Ward D."/>
            <person name="Mehta T."/>
            <person name="Young S."/>
            <person name="Jaffe D."/>
            <person name="Gnerre S."/>
            <person name="Berlin A."/>
            <person name="Heiman D."/>
            <person name="Hepburn T."/>
            <person name="Shea T."/>
            <person name="Sykes S."/>
            <person name="Alvarado L."/>
            <person name="Kodira C."/>
            <person name="Borodovsky M."/>
            <person name="Lander E."/>
            <person name="Galagan J."/>
            <person name="Nusbaum C."/>
            <person name="Birren B."/>
        </authorList>
    </citation>
    <scope>NUCLEOTIDE SEQUENCE [LARGE SCALE GENOMIC DNA]</scope>
    <source>
        <strain evidence="2">CCUG 52486</strain>
    </source>
</reference>
<organism evidence="2">
    <name type="scientific">Bifidobacterium longum subsp. infantis CCUG 52486</name>
    <dbReference type="NCBI Taxonomy" id="537937"/>
    <lineage>
        <taxon>Bacteria</taxon>
        <taxon>Bacillati</taxon>
        <taxon>Actinomycetota</taxon>
        <taxon>Actinomycetes</taxon>
        <taxon>Bifidobacteriales</taxon>
        <taxon>Bifidobacteriaceae</taxon>
        <taxon>Bifidobacterium</taxon>
    </lineage>
</organism>
<evidence type="ECO:0000313" key="2">
    <source>
        <dbReference type="EMBL" id="EEQ55416.1"/>
    </source>
</evidence>
<dbReference type="AlphaFoldDB" id="C5EBM2"/>
<dbReference type="Proteomes" id="UP000005084">
    <property type="component" value="Unassembled WGS sequence"/>
</dbReference>
<sequence length="59" mass="6573">MCDVRLASRCWLPAERLAMVAHGWLIAMVGPLFGHHGLGKVRNRNHGQSAFAYHATWCA</sequence>
<keyword evidence="1" id="KW-0812">Transmembrane</keyword>
<dbReference type="HOGENOM" id="CLU_2951037_0_0_11"/>
<dbReference type="EMBL" id="DS990240">
    <property type="protein sequence ID" value="EEQ55416.1"/>
    <property type="molecule type" value="Genomic_DNA"/>
</dbReference>
<protein>
    <submittedName>
        <fullName evidence="2">Uncharacterized protein</fullName>
    </submittedName>
</protein>
<proteinExistence type="predicted"/>
<gene>
    <name evidence="2" type="ORF">BLIG_01740</name>
</gene>
<feature type="transmembrane region" description="Helical" evidence="1">
    <location>
        <begin position="17"/>
        <end position="34"/>
    </location>
</feature>
<keyword evidence="1" id="KW-0472">Membrane</keyword>
<keyword evidence="1" id="KW-1133">Transmembrane helix</keyword>
<accession>C5EBM2</accession>